<feature type="domain" description="MYND-type" evidence="4">
    <location>
        <begin position="12"/>
        <end position="45"/>
    </location>
</feature>
<name>A0A7N0U1K4_KALFE</name>
<dbReference type="Gramene" id="Kaladp0050s0113.1.v1.1">
    <property type="protein sequence ID" value="Kaladp0050s0113.1.v1.1"/>
    <property type="gene ID" value="Kaladp0050s0113.v1.1"/>
</dbReference>
<keyword evidence="7" id="KW-1185">Reference proteome</keyword>
<dbReference type="SUPFAM" id="SSF144232">
    <property type="entry name" value="HIT/MYND zinc finger-like"/>
    <property type="match status" value="1"/>
</dbReference>
<dbReference type="Pfam" id="PF20179">
    <property type="entry name" value="MSS51_C"/>
    <property type="match status" value="1"/>
</dbReference>
<evidence type="ECO:0000256" key="3">
    <source>
        <dbReference type="ARBA" id="ARBA00022833"/>
    </source>
</evidence>
<feature type="domain" description="Mitochondrial splicing suppressor 51-like C-terminal" evidence="5">
    <location>
        <begin position="162"/>
        <end position="357"/>
    </location>
</feature>
<dbReference type="Gene3D" id="6.10.140.2220">
    <property type="match status" value="1"/>
</dbReference>
<dbReference type="InterPro" id="IPR002893">
    <property type="entry name" value="Znf_MYND"/>
</dbReference>
<organism evidence="6 7">
    <name type="scientific">Kalanchoe fedtschenkoi</name>
    <name type="common">Lavender scallops</name>
    <name type="synonym">South American air plant</name>
    <dbReference type="NCBI Taxonomy" id="63787"/>
    <lineage>
        <taxon>Eukaryota</taxon>
        <taxon>Viridiplantae</taxon>
        <taxon>Streptophyta</taxon>
        <taxon>Embryophyta</taxon>
        <taxon>Tracheophyta</taxon>
        <taxon>Spermatophyta</taxon>
        <taxon>Magnoliopsida</taxon>
        <taxon>eudicotyledons</taxon>
        <taxon>Gunneridae</taxon>
        <taxon>Pentapetalae</taxon>
        <taxon>Saxifragales</taxon>
        <taxon>Crassulaceae</taxon>
        <taxon>Kalanchoe</taxon>
    </lineage>
</organism>
<dbReference type="GO" id="GO:0008270">
    <property type="term" value="F:zinc ion binding"/>
    <property type="evidence" value="ECO:0007669"/>
    <property type="project" value="UniProtKB-KW"/>
</dbReference>
<dbReference type="Pfam" id="PF01753">
    <property type="entry name" value="zf-MYND"/>
    <property type="match status" value="1"/>
</dbReference>
<reference evidence="6" key="1">
    <citation type="submission" date="2021-01" db="UniProtKB">
        <authorList>
            <consortium name="EnsemblPlants"/>
        </authorList>
    </citation>
    <scope>IDENTIFICATION</scope>
</reference>
<proteinExistence type="predicted"/>
<protein>
    <recommendedName>
        <fullName evidence="8">MYND-type domain-containing protein</fullName>
    </recommendedName>
</protein>
<dbReference type="AlphaFoldDB" id="A0A7N0U1K4"/>
<dbReference type="OMA" id="GMWMYEC"/>
<evidence type="ECO:0000313" key="6">
    <source>
        <dbReference type="EnsemblPlants" id="Kaladp0050s0113.1.v1.1"/>
    </source>
</evidence>
<keyword evidence="1" id="KW-0479">Metal-binding</keyword>
<evidence type="ECO:0000259" key="4">
    <source>
        <dbReference type="Pfam" id="PF01753"/>
    </source>
</evidence>
<keyword evidence="2" id="KW-0863">Zinc-finger</keyword>
<evidence type="ECO:0000256" key="1">
    <source>
        <dbReference type="ARBA" id="ARBA00022723"/>
    </source>
</evidence>
<dbReference type="PANTHER" id="PTHR47570:SF1">
    <property type="entry name" value="ZINC ION BINDING PROTEIN"/>
    <property type="match status" value="1"/>
</dbReference>
<keyword evidence="3" id="KW-0862">Zinc</keyword>
<evidence type="ECO:0000256" key="2">
    <source>
        <dbReference type="ARBA" id="ARBA00022771"/>
    </source>
</evidence>
<dbReference type="InterPro" id="IPR046824">
    <property type="entry name" value="Mss51-like_C"/>
</dbReference>
<accession>A0A7N0U1K4</accession>
<dbReference type="PANTHER" id="PTHR47570">
    <property type="entry name" value="ZINC ION BINDING PROTEIN"/>
    <property type="match status" value="1"/>
</dbReference>
<dbReference type="EnsemblPlants" id="Kaladp0050s0113.1.v1.1">
    <property type="protein sequence ID" value="Kaladp0050s0113.1.v1.1"/>
    <property type="gene ID" value="Kaladp0050s0113.v1.1"/>
</dbReference>
<sequence length="374" mass="41579">MECAAKGGRTRCLGPPKRLCSRCGAVAYCSVSHQLAHARAHREECGRLEQHMRRVHETNDFPFEFAPLATTLVVEKTETRCSVLSKLGVHRLGMWLWECSCGKWINSLYSSRVDDSWNLPCKLSPCRAPESPMTKILSGWKDYYEWRCIPLASPVSLLLHWPLTIYHATQITKARNLLPDIRDTLHIHYLGPERELSQLAVFGELCTLFPGVQVKIELFGPAISSHRDGAVINLYASPICTDRDSSHTSLINCPVGGAGKAGSSCVSLHLHRGLYHERFGDKNFVPDIIVAPNAGVAAYSSWLATIELIKEQNIFAIFSDYCEEACHLAVSCMSRAAGISLTVPIQLNPFRQPMAVEDSAFPLPCYSNCFLFGI</sequence>
<dbReference type="Proteomes" id="UP000594263">
    <property type="component" value="Unplaced"/>
</dbReference>
<evidence type="ECO:0000259" key="5">
    <source>
        <dbReference type="Pfam" id="PF20179"/>
    </source>
</evidence>
<evidence type="ECO:0008006" key="8">
    <source>
        <dbReference type="Google" id="ProtNLM"/>
    </source>
</evidence>
<evidence type="ECO:0000313" key="7">
    <source>
        <dbReference type="Proteomes" id="UP000594263"/>
    </source>
</evidence>